<sequence>MGRLRTDTLRLHPGPSALRAPLRRELQHTPVAKIVQTLDSTLPLRRTPFLSANPVILGRHTTSPPDDLCPSTHPSAVRARARARERYIEGSSYGTRSTTHNRFLPPFSRRGETSFRAQLLLLDDTGPKKRSLPSPGLPQVLPSPTPTGPPTRTLPPPPPPAAAPPHPSPAPTKD</sequence>
<dbReference type="GeneID" id="28859133"/>
<feature type="region of interest" description="Disordered" evidence="1">
    <location>
        <begin position="125"/>
        <end position="174"/>
    </location>
</feature>
<gene>
    <name evidence="2" type="ORF">CH63R_00051</name>
</gene>
<organism evidence="2 3">
    <name type="scientific">Colletotrichum higginsianum (strain IMI 349063)</name>
    <name type="common">Crucifer anthracnose fungus</name>
    <dbReference type="NCBI Taxonomy" id="759273"/>
    <lineage>
        <taxon>Eukaryota</taxon>
        <taxon>Fungi</taxon>
        <taxon>Dikarya</taxon>
        <taxon>Ascomycota</taxon>
        <taxon>Pezizomycotina</taxon>
        <taxon>Sordariomycetes</taxon>
        <taxon>Hypocreomycetidae</taxon>
        <taxon>Glomerellales</taxon>
        <taxon>Glomerellaceae</taxon>
        <taxon>Colletotrichum</taxon>
        <taxon>Colletotrichum destructivum species complex</taxon>
    </lineage>
</organism>
<dbReference type="AlphaFoldDB" id="A0A1B7YS69"/>
<proteinExistence type="predicted"/>
<protein>
    <submittedName>
        <fullName evidence="2">Uncharacterized protein</fullName>
    </submittedName>
</protein>
<evidence type="ECO:0000313" key="2">
    <source>
        <dbReference type="EMBL" id="OBR14871.1"/>
    </source>
</evidence>
<comment type="caution">
    <text evidence="2">The sequence shown here is derived from an EMBL/GenBank/DDBJ whole genome shotgun (WGS) entry which is preliminary data.</text>
</comment>
<dbReference type="Proteomes" id="UP000092177">
    <property type="component" value="Chromosome 1"/>
</dbReference>
<accession>A0A1B7YS69</accession>
<dbReference type="KEGG" id="chig:CH63R_00051"/>
<feature type="compositionally biased region" description="Pro residues" evidence="1">
    <location>
        <begin position="141"/>
        <end position="174"/>
    </location>
</feature>
<dbReference type="RefSeq" id="XP_018163388.1">
    <property type="nucleotide sequence ID" value="XM_018295026.1"/>
</dbReference>
<dbReference type="EMBL" id="LTAN01000001">
    <property type="protein sequence ID" value="OBR14871.1"/>
    <property type="molecule type" value="Genomic_DNA"/>
</dbReference>
<keyword evidence="3" id="KW-1185">Reference proteome</keyword>
<dbReference type="VEuPathDB" id="FungiDB:CH63R_00051"/>
<evidence type="ECO:0000313" key="3">
    <source>
        <dbReference type="Proteomes" id="UP000092177"/>
    </source>
</evidence>
<name>A0A1B7YS69_COLHI</name>
<evidence type="ECO:0000256" key="1">
    <source>
        <dbReference type="SAM" id="MobiDB-lite"/>
    </source>
</evidence>
<reference evidence="3" key="1">
    <citation type="journal article" date="2017" name="BMC Genomics">
        <title>Gapless genome assembly of Colletotrichum higginsianum reveals chromosome structure and association of transposable elements with secondary metabolite gene clusters.</title>
        <authorList>
            <person name="Dallery J.-F."/>
            <person name="Lapalu N."/>
            <person name="Zampounis A."/>
            <person name="Pigne S."/>
            <person name="Luyten I."/>
            <person name="Amselem J."/>
            <person name="Wittenberg A.H.J."/>
            <person name="Zhou S."/>
            <person name="de Queiroz M.V."/>
            <person name="Robin G.P."/>
            <person name="Auger A."/>
            <person name="Hainaut M."/>
            <person name="Henrissat B."/>
            <person name="Kim K.-T."/>
            <person name="Lee Y.-H."/>
            <person name="Lespinet O."/>
            <person name="Schwartz D.C."/>
            <person name="Thon M.R."/>
            <person name="O'Connell R.J."/>
        </authorList>
    </citation>
    <scope>NUCLEOTIDE SEQUENCE [LARGE SCALE GENOMIC DNA]</scope>
    <source>
        <strain evidence="3">IMI 349063</strain>
    </source>
</reference>